<sequence>MSAPTHDARYVYFLDESEFIETDRPGFRRRVVTGENLELWFWRISGGVEGSFLHKHDDTEQLGIIMRGTLDFRIGDVADATRHQLGAGDFYLAPQTVWHGDSIFIGDDELNEVWILDVFSPPREDKITRRPEDASQNEEVQL</sequence>
<dbReference type="EMBL" id="CAFBIY010000157">
    <property type="protein sequence ID" value="CAB4852793.1"/>
    <property type="molecule type" value="Genomic_DNA"/>
</dbReference>
<feature type="domain" description="Cupin type-2" evidence="1">
    <location>
        <begin position="44"/>
        <end position="100"/>
    </location>
</feature>
<dbReference type="Pfam" id="PF07883">
    <property type="entry name" value="Cupin_2"/>
    <property type="match status" value="1"/>
</dbReference>
<dbReference type="Gene3D" id="2.60.120.10">
    <property type="entry name" value="Jelly Rolls"/>
    <property type="match status" value="1"/>
</dbReference>
<evidence type="ECO:0000259" key="1">
    <source>
        <dbReference type="Pfam" id="PF07883"/>
    </source>
</evidence>
<dbReference type="EMBL" id="CAEZYF010000004">
    <property type="protein sequence ID" value="CAB4713438.1"/>
    <property type="molecule type" value="Genomic_DNA"/>
</dbReference>
<evidence type="ECO:0000313" key="2">
    <source>
        <dbReference type="EMBL" id="CAB4362396.1"/>
    </source>
</evidence>
<evidence type="ECO:0000313" key="4">
    <source>
        <dbReference type="EMBL" id="CAB4829865.1"/>
    </source>
</evidence>
<organism evidence="4">
    <name type="scientific">freshwater metagenome</name>
    <dbReference type="NCBI Taxonomy" id="449393"/>
    <lineage>
        <taxon>unclassified sequences</taxon>
        <taxon>metagenomes</taxon>
        <taxon>ecological metagenomes</taxon>
    </lineage>
</organism>
<dbReference type="AlphaFoldDB" id="A0A6J7AAN0"/>
<dbReference type="InterPro" id="IPR014710">
    <property type="entry name" value="RmlC-like_jellyroll"/>
</dbReference>
<name>A0A6J7AAN0_9ZZZZ</name>
<accession>A0A6J7AAN0</accession>
<evidence type="ECO:0000313" key="6">
    <source>
        <dbReference type="EMBL" id="CAB4914055.1"/>
    </source>
</evidence>
<dbReference type="EMBL" id="CAFAAV010000170">
    <property type="protein sequence ID" value="CAB4829865.1"/>
    <property type="molecule type" value="Genomic_DNA"/>
</dbReference>
<dbReference type="InterPro" id="IPR013096">
    <property type="entry name" value="Cupin_2"/>
</dbReference>
<dbReference type="EMBL" id="CAESGF010000001">
    <property type="protein sequence ID" value="CAB4362396.1"/>
    <property type="molecule type" value="Genomic_DNA"/>
</dbReference>
<gene>
    <name evidence="3" type="ORF">UFOPK2656_00822</name>
    <name evidence="4" type="ORF">UFOPK3099_01973</name>
    <name evidence="5" type="ORF">UFOPK3267_02313</name>
    <name evidence="6" type="ORF">UFOPK3651_00405</name>
    <name evidence="2" type="ORF">UFOPK4189_00170</name>
</gene>
<reference evidence="4" key="1">
    <citation type="submission" date="2020-05" db="EMBL/GenBank/DDBJ databases">
        <authorList>
            <person name="Chiriac C."/>
            <person name="Salcher M."/>
            <person name="Ghai R."/>
            <person name="Kavagutti S V."/>
        </authorList>
    </citation>
    <scope>NUCLEOTIDE SEQUENCE</scope>
</reference>
<dbReference type="InterPro" id="IPR011051">
    <property type="entry name" value="RmlC_Cupin_sf"/>
</dbReference>
<dbReference type="EMBL" id="CAFBMT010000002">
    <property type="protein sequence ID" value="CAB4914055.1"/>
    <property type="molecule type" value="Genomic_DNA"/>
</dbReference>
<protein>
    <submittedName>
        <fullName evidence="4">Unannotated protein</fullName>
    </submittedName>
</protein>
<evidence type="ECO:0000313" key="3">
    <source>
        <dbReference type="EMBL" id="CAB4713438.1"/>
    </source>
</evidence>
<dbReference type="SUPFAM" id="SSF51182">
    <property type="entry name" value="RmlC-like cupins"/>
    <property type="match status" value="1"/>
</dbReference>
<evidence type="ECO:0000313" key="5">
    <source>
        <dbReference type="EMBL" id="CAB4852793.1"/>
    </source>
</evidence>
<proteinExistence type="predicted"/>